<accession>A0A2P2PCC9</accession>
<protein>
    <submittedName>
        <fullName evidence="1">Uncharacterized protein</fullName>
    </submittedName>
</protein>
<sequence length="12" mass="1458">MEHHLCHPNVKL</sequence>
<organism evidence="1">
    <name type="scientific">Rhizophora mucronata</name>
    <name type="common">Asiatic mangrove</name>
    <dbReference type="NCBI Taxonomy" id="61149"/>
    <lineage>
        <taxon>Eukaryota</taxon>
        <taxon>Viridiplantae</taxon>
        <taxon>Streptophyta</taxon>
        <taxon>Embryophyta</taxon>
        <taxon>Tracheophyta</taxon>
        <taxon>Spermatophyta</taxon>
        <taxon>Magnoliopsida</taxon>
        <taxon>eudicotyledons</taxon>
        <taxon>Gunneridae</taxon>
        <taxon>Pentapetalae</taxon>
        <taxon>rosids</taxon>
        <taxon>fabids</taxon>
        <taxon>Malpighiales</taxon>
        <taxon>Rhizophoraceae</taxon>
        <taxon>Rhizophora</taxon>
    </lineage>
</organism>
<dbReference type="EMBL" id="GGEC01071901">
    <property type="protein sequence ID" value="MBX52385.1"/>
    <property type="molecule type" value="Transcribed_RNA"/>
</dbReference>
<evidence type="ECO:0000313" key="1">
    <source>
        <dbReference type="EMBL" id="MBX52385.1"/>
    </source>
</evidence>
<name>A0A2P2PCC9_RHIMU</name>
<proteinExistence type="predicted"/>
<reference evidence="1" key="1">
    <citation type="submission" date="2018-02" db="EMBL/GenBank/DDBJ databases">
        <title>Rhizophora mucronata_Transcriptome.</title>
        <authorList>
            <person name="Meera S.P."/>
            <person name="Sreeshan A."/>
            <person name="Augustine A."/>
        </authorList>
    </citation>
    <scope>NUCLEOTIDE SEQUENCE</scope>
    <source>
        <tissue evidence="1">Leaf</tissue>
    </source>
</reference>